<keyword evidence="1" id="KW-0723">Serine/threonine-protein kinase</keyword>
<dbReference type="Gene3D" id="1.10.510.10">
    <property type="entry name" value="Transferase(Phosphotransferase) domain 1"/>
    <property type="match status" value="1"/>
</dbReference>
<dbReference type="FunFam" id="1.10.510.10:FF:000571">
    <property type="entry name" value="Maternal embryonic leucine zipper kinase"/>
    <property type="match status" value="1"/>
</dbReference>
<dbReference type="InterPro" id="IPR017441">
    <property type="entry name" value="Protein_kinase_ATP_BS"/>
</dbReference>
<dbReference type="Pfam" id="PF00069">
    <property type="entry name" value="Pkinase"/>
    <property type="match status" value="1"/>
</dbReference>
<evidence type="ECO:0000256" key="10">
    <source>
        <dbReference type="SAM" id="MobiDB-lite"/>
    </source>
</evidence>
<dbReference type="GO" id="GO:0005524">
    <property type="term" value="F:ATP binding"/>
    <property type="evidence" value="ECO:0007669"/>
    <property type="project" value="UniProtKB-UniRule"/>
</dbReference>
<comment type="caution">
    <text evidence="12">The sequence shown here is derived from an EMBL/GenBank/DDBJ whole genome shotgun (WGS) entry which is preliminary data.</text>
</comment>
<feature type="compositionally biased region" description="Basic residues" evidence="10">
    <location>
        <begin position="277"/>
        <end position="292"/>
    </location>
</feature>
<dbReference type="PROSITE" id="PS00108">
    <property type="entry name" value="PROTEIN_KINASE_ST"/>
    <property type="match status" value="1"/>
</dbReference>
<protein>
    <recommendedName>
        <fullName evidence="11">Protein kinase domain-containing protein</fullName>
    </recommendedName>
</protein>
<keyword evidence="13" id="KW-1185">Reference proteome</keyword>
<dbReference type="PROSITE" id="PS50011">
    <property type="entry name" value="PROTEIN_KINASE_DOM"/>
    <property type="match status" value="1"/>
</dbReference>
<feature type="compositionally biased region" description="Polar residues" evidence="10">
    <location>
        <begin position="305"/>
        <end position="314"/>
    </location>
</feature>
<dbReference type="OrthoDB" id="10004143at2759"/>
<evidence type="ECO:0000256" key="7">
    <source>
        <dbReference type="PIRSR" id="PIRSR630616-2"/>
    </source>
</evidence>
<evidence type="ECO:0000259" key="11">
    <source>
        <dbReference type="PROSITE" id="PS50011"/>
    </source>
</evidence>
<feature type="binding site" evidence="7">
    <location>
        <position position="152"/>
    </location>
    <ligand>
        <name>ATP</name>
        <dbReference type="ChEBI" id="CHEBI:30616"/>
    </ligand>
</feature>
<evidence type="ECO:0000256" key="9">
    <source>
        <dbReference type="PROSITE-ProRule" id="PRU10141"/>
    </source>
</evidence>
<dbReference type="SMART" id="SM00220">
    <property type="entry name" value="S_TKc"/>
    <property type="match status" value="1"/>
</dbReference>
<evidence type="ECO:0000256" key="4">
    <source>
        <dbReference type="ARBA" id="ARBA00022777"/>
    </source>
</evidence>
<feature type="cross-link" description="Glycyl lysine isopeptide (Lys-Gly) (interchain with G-Cter in SUMO2)" evidence="8">
    <location>
        <position position="136"/>
    </location>
</feature>
<feature type="compositionally biased region" description="Acidic residues" evidence="10">
    <location>
        <begin position="318"/>
        <end position="329"/>
    </location>
</feature>
<dbReference type="PROSITE" id="PS00107">
    <property type="entry name" value="PROTEIN_KINASE_ATP"/>
    <property type="match status" value="1"/>
</dbReference>
<dbReference type="Gene3D" id="2.40.50.930">
    <property type="match status" value="1"/>
</dbReference>
<feature type="region of interest" description="Disordered" evidence="10">
    <location>
        <begin position="269"/>
        <end position="417"/>
    </location>
</feature>
<name>A0A8K1FIG8_PYTOL</name>
<keyword evidence="3 7" id="KW-0547">Nucleotide-binding</keyword>
<evidence type="ECO:0000256" key="2">
    <source>
        <dbReference type="ARBA" id="ARBA00022679"/>
    </source>
</evidence>
<dbReference type="InterPro" id="IPR011009">
    <property type="entry name" value="Kinase-like_dom_sf"/>
</dbReference>
<evidence type="ECO:0000256" key="3">
    <source>
        <dbReference type="ARBA" id="ARBA00022741"/>
    </source>
</evidence>
<dbReference type="PANTHER" id="PTHR24350">
    <property type="entry name" value="SERINE/THREONINE-PROTEIN KINASE IAL-RELATED"/>
    <property type="match status" value="1"/>
</dbReference>
<keyword evidence="4" id="KW-0418">Kinase</keyword>
<evidence type="ECO:0000256" key="5">
    <source>
        <dbReference type="ARBA" id="ARBA00022840"/>
    </source>
</evidence>
<feature type="domain" description="Protein kinase" evidence="11">
    <location>
        <begin position="7"/>
        <end position="266"/>
    </location>
</feature>
<evidence type="ECO:0000256" key="8">
    <source>
        <dbReference type="PIRSR" id="PIRSR630616-3"/>
    </source>
</evidence>
<organism evidence="12 13">
    <name type="scientific">Pythium oligandrum</name>
    <name type="common">Mycoparasitic fungus</name>
    <dbReference type="NCBI Taxonomy" id="41045"/>
    <lineage>
        <taxon>Eukaryota</taxon>
        <taxon>Sar</taxon>
        <taxon>Stramenopiles</taxon>
        <taxon>Oomycota</taxon>
        <taxon>Peronosporomycetes</taxon>
        <taxon>Pythiales</taxon>
        <taxon>Pythiaceae</taxon>
        <taxon>Pythium</taxon>
    </lineage>
</organism>
<dbReference type="EMBL" id="SPLM01000072">
    <property type="protein sequence ID" value="TMW63811.1"/>
    <property type="molecule type" value="Genomic_DNA"/>
</dbReference>
<evidence type="ECO:0000256" key="6">
    <source>
        <dbReference type="PIRSR" id="PIRSR630616-1"/>
    </source>
</evidence>
<feature type="binding site" evidence="7 9">
    <location>
        <position position="36"/>
    </location>
    <ligand>
        <name>ATP</name>
        <dbReference type="ChEBI" id="CHEBI:30616"/>
    </ligand>
</feature>
<evidence type="ECO:0000313" key="13">
    <source>
        <dbReference type="Proteomes" id="UP000794436"/>
    </source>
</evidence>
<dbReference type="InterPro" id="IPR000719">
    <property type="entry name" value="Prot_kinase_dom"/>
</dbReference>
<sequence>MTRIQDYELQEFLGEGSTAHVYLATHTSSQERVALKVIDKLLIRHAKLESRVRREMTLHAPLSHPQIVQVLDVFEDQQNHYMALEYCTERSVADLVRSLRTTQSRLDEALAKKIFRQTVMGVAYLHEQGIIHRDLKLANLLLTSDLEVKISDFGLATRMADEHGTVCGTPNFIAPEVLTAVDGGEYDQAVDIWSLGCILYTLLLGTPPFEGKRVSDTLANISQAAFKPLEFPQGFSATAADLIKRMLNSDPSSRPTAAQILVHPWVKSPAASSAKPLKPHPRQRVTRSKPKTHRSDVTQAARRPPSSQLPQPNGSDSDAADDSEDECESSQDPSDASGREQYDLPSISDDSDEEDDEGDDYDEDFSLSELSISGIFDETEDEKSDNVIVTEEPDASDTKEEAAVTMAPPEEKTVSSNAQPEFVRELHALSLRLSVLDLSFLGVEDDPVDVVWDCWETSDIRELQRCTLSVSNGLTGEYLLSAGELHGTRTNGTPFSFECGKSAIPGTTRSASDVDDEVDEVRALMRFVHCLLARSLQLRRANMVSDIDALPLIHYDTLPDSLLASLRRPSLRRSLRRHLSEIPDANKYIDKASDTVVAVRTLPGVGIGRLEQDGRLTIAFFEGSMLQLNATGSLLVYRPTPTDREDMFDLAESPFLPTAVKQRFEHVPTFVRQMKMAQ</sequence>
<dbReference type="FunFam" id="3.30.200.20:FF:000042">
    <property type="entry name" value="Aurora kinase A"/>
    <property type="match status" value="1"/>
</dbReference>
<reference evidence="12" key="1">
    <citation type="submission" date="2019-03" db="EMBL/GenBank/DDBJ databases">
        <title>Long read genome sequence of the mycoparasitic Pythium oligandrum ATCC 38472 isolated from sugarbeet rhizosphere.</title>
        <authorList>
            <person name="Gaulin E."/>
        </authorList>
    </citation>
    <scope>NUCLEOTIDE SEQUENCE</scope>
    <source>
        <strain evidence="12">ATCC 38472_TT</strain>
    </source>
</reference>
<gene>
    <name evidence="12" type="ORF">Poli38472_002752</name>
</gene>
<dbReference type="SUPFAM" id="SSF56112">
    <property type="entry name" value="Protein kinase-like (PK-like)"/>
    <property type="match status" value="1"/>
</dbReference>
<feature type="active site" description="Proton acceptor" evidence="6">
    <location>
        <position position="134"/>
    </location>
</feature>
<proteinExistence type="predicted"/>
<dbReference type="GO" id="GO:0004674">
    <property type="term" value="F:protein serine/threonine kinase activity"/>
    <property type="evidence" value="ECO:0007669"/>
    <property type="project" value="UniProtKB-KW"/>
</dbReference>
<evidence type="ECO:0000256" key="1">
    <source>
        <dbReference type="ARBA" id="ARBA00022527"/>
    </source>
</evidence>
<accession>A0A8K1FIG8</accession>
<keyword evidence="2" id="KW-0808">Transferase</keyword>
<keyword evidence="5 7" id="KW-0067">ATP-binding</keyword>
<evidence type="ECO:0000313" key="12">
    <source>
        <dbReference type="EMBL" id="TMW63811.1"/>
    </source>
</evidence>
<dbReference type="InterPro" id="IPR008271">
    <property type="entry name" value="Ser/Thr_kinase_AS"/>
</dbReference>
<dbReference type="AlphaFoldDB" id="A0A8K1FIG8"/>
<dbReference type="InterPro" id="IPR030616">
    <property type="entry name" value="Aur-like"/>
</dbReference>
<feature type="compositionally biased region" description="Acidic residues" evidence="10">
    <location>
        <begin position="349"/>
        <end position="366"/>
    </location>
</feature>
<dbReference type="Proteomes" id="UP000794436">
    <property type="component" value="Unassembled WGS sequence"/>
</dbReference>